<name>A0A939DG18_9GAMM</name>
<evidence type="ECO:0000259" key="1">
    <source>
        <dbReference type="Pfam" id="PF00144"/>
    </source>
</evidence>
<dbReference type="InterPro" id="IPR012338">
    <property type="entry name" value="Beta-lactam/transpept-like"/>
</dbReference>
<protein>
    <submittedName>
        <fullName evidence="2">Serine hydrolase</fullName>
    </submittedName>
</protein>
<gene>
    <name evidence="2" type="ORF">JYP50_09710</name>
</gene>
<dbReference type="Gene3D" id="3.40.710.10">
    <property type="entry name" value="DD-peptidase/beta-lactamase superfamily"/>
    <property type="match status" value="1"/>
</dbReference>
<dbReference type="EMBL" id="JAFKCZ010000006">
    <property type="protein sequence ID" value="MBN7796867.1"/>
    <property type="molecule type" value="Genomic_DNA"/>
</dbReference>
<dbReference type="AlphaFoldDB" id="A0A939DG18"/>
<dbReference type="Proteomes" id="UP000664303">
    <property type="component" value="Unassembled WGS sequence"/>
</dbReference>
<reference evidence="2" key="1">
    <citation type="submission" date="2021-02" db="EMBL/GenBank/DDBJ databases">
        <title>PHA producing bacteria isolated from coastal sediment in Guangdong, Shenzhen.</title>
        <authorList>
            <person name="Zheng W."/>
            <person name="Yu S."/>
            <person name="Huang Y."/>
        </authorList>
    </citation>
    <scope>NUCLEOTIDE SEQUENCE</scope>
    <source>
        <strain evidence="2">TN14-10</strain>
    </source>
</reference>
<dbReference type="InterPro" id="IPR001466">
    <property type="entry name" value="Beta-lactam-related"/>
</dbReference>
<evidence type="ECO:0000313" key="3">
    <source>
        <dbReference type="Proteomes" id="UP000664303"/>
    </source>
</evidence>
<evidence type="ECO:0000313" key="2">
    <source>
        <dbReference type="EMBL" id="MBN7796867.1"/>
    </source>
</evidence>
<dbReference type="SUPFAM" id="SSF56601">
    <property type="entry name" value="beta-lactamase/transpeptidase-like"/>
    <property type="match status" value="1"/>
</dbReference>
<dbReference type="PANTHER" id="PTHR43283">
    <property type="entry name" value="BETA-LACTAMASE-RELATED"/>
    <property type="match status" value="1"/>
</dbReference>
<comment type="caution">
    <text evidence="2">The sequence shown here is derived from an EMBL/GenBank/DDBJ whole genome shotgun (WGS) entry which is preliminary data.</text>
</comment>
<accession>A0A939DG18</accession>
<dbReference type="PANTHER" id="PTHR43283:SF14">
    <property type="entry name" value="BLL8153 PROTEIN"/>
    <property type="match status" value="1"/>
</dbReference>
<keyword evidence="2" id="KW-0378">Hydrolase</keyword>
<proteinExistence type="predicted"/>
<organism evidence="2 3">
    <name type="scientific">Parahaliea mediterranea</name>
    <dbReference type="NCBI Taxonomy" id="651086"/>
    <lineage>
        <taxon>Bacteria</taxon>
        <taxon>Pseudomonadati</taxon>
        <taxon>Pseudomonadota</taxon>
        <taxon>Gammaproteobacteria</taxon>
        <taxon>Cellvibrionales</taxon>
        <taxon>Halieaceae</taxon>
        <taxon>Parahaliea</taxon>
    </lineage>
</organism>
<dbReference type="RefSeq" id="WP_206560308.1">
    <property type="nucleotide sequence ID" value="NZ_JAFKCZ010000006.1"/>
</dbReference>
<dbReference type="GO" id="GO:0016787">
    <property type="term" value="F:hydrolase activity"/>
    <property type="evidence" value="ECO:0007669"/>
    <property type="project" value="UniProtKB-KW"/>
</dbReference>
<keyword evidence="3" id="KW-1185">Reference proteome</keyword>
<sequence length="384" mass="42212">MSDTTAPPRETVGSVRDAYAGRLFPGAQIPTFRNIDRLFPSRPIRRGDTVRPLVVGTGRAFKDMTFESAGQRYDLFDWVSRNRIAGVLVMKDGQRRFEHYEFGNTANTRWMSMSMAKSISTTLVGVAIQQGLIASVDDALVQYIPSLAGGAYEDVTVRHLMLMASGVQWNEDSTDESSERRQVLELQIAQRPGAILDYMSGLPKLAPSGTRWNYSTGETHLVGELLKAATGQWPADFLSEHLWSRLGMESDASWWLESPDGLEIAGSGIAATLRDYGRFGQFICDGGVIDGRPVLPPGWVAEAAGPTDIHGETVPYGYMWWSVAGGDGRYDDGAFSARGIFGQRIFINPARNVVIVVWSARSKPLGDEPICDNDFCNAACEWLA</sequence>
<dbReference type="InterPro" id="IPR050789">
    <property type="entry name" value="Diverse_Enzym_Activities"/>
</dbReference>
<feature type="domain" description="Beta-lactamase-related" evidence="1">
    <location>
        <begin position="85"/>
        <end position="369"/>
    </location>
</feature>
<dbReference type="Pfam" id="PF00144">
    <property type="entry name" value="Beta-lactamase"/>
    <property type="match status" value="1"/>
</dbReference>